<organism evidence="10 11">
    <name type="scientific">Equus przewalskii</name>
    <name type="common">Przewalski's horse</name>
    <name type="synonym">Equus caballus przewalskii</name>
    <dbReference type="NCBI Taxonomy" id="9798"/>
    <lineage>
        <taxon>Eukaryota</taxon>
        <taxon>Metazoa</taxon>
        <taxon>Chordata</taxon>
        <taxon>Craniata</taxon>
        <taxon>Vertebrata</taxon>
        <taxon>Euteleostomi</taxon>
        <taxon>Mammalia</taxon>
        <taxon>Eutheria</taxon>
        <taxon>Laurasiatheria</taxon>
        <taxon>Perissodactyla</taxon>
        <taxon>Equidae</taxon>
        <taxon>Equus</taxon>
    </lineage>
</organism>
<dbReference type="SUPFAM" id="SSF56281">
    <property type="entry name" value="Metallo-hydrolase/oxidoreductase"/>
    <property type="match status" value="1"/>
</dbReference>
<evidence type="ECO:0000256" key="2">
    <source>
        <dbReference type="ARBA" id="ARBA00011738"/>
    </source>
</evidence>
<dbReference type="RefSeq" id="XP_070483704.1">
    <property type="nucleotide sequence ID" value="XM_070627603.1"/>
</dbReference>
<evidence type="ECO:0000256" key="7">
    <source>
        <dbReference type="ARBA" id="ARBA00022801"/>
    </source>
</evidence>
<proteinExistence type="inferred from homology"/>
<comment type="cofactor">
    <cofactor evidence="1">
        <name>Zn(2+)</name>
        <dbReference type="ChEBI" id="CHEBI:29105"/>
    </cofactor>
</comment>
<evidence type="ECO:0000256" key="3">
    <source>
        <dbReference type="ARBA" id="ARBA00022694"/>
    </source>
</evidence>
<dbReference type="InterPro" id="IPR036866">
    <property type="entry name" value="RibonucZ/Hydroxyglut_hydro"/>
</dbReference>
<evidence type="ECO:0000256" key="1">
    <source>
        <dbReference type="ARBA" id="ARBA00001947"/>
    </source>
</evidence>
<dbReference type="NCBIfam" id="TIGR02651">
    <property type="entry name" value="RNase_Z"/>
    <property type="match status" value="1"/>
</dbReference>
<accession>A0ABM4Q2Q4</accession>
<evidence type="ECO:0000256" key="5">
    <source>
        <dbReference type="ARBA" id="ARBA00022723"/>
    </source>
</evidence>
<sequence>MNSDSKAHCFFLLRHCKLKLLDLATERDSSQRKNRNYKNIRRSKASRRIFLFKNITRKTKSGAVNVFTSGALVLTGSCHHLTQRTGAGEGRRRGSHRRLGTVPPAGPSLPTRPGRLGATERGPPARPRAAARGHGRRRTSACARRCPVAGCASLGSCRGPRGAGWKMSMDVTFLGTGAAYPSPTRGASALVLRCEGECWLFDCGEGTQTQLMKSQLKAGRITKIFITHLHGDHFFGLPGLLCTISLQSGSTVTKQPIEIYGPAGLRDFIWRTMELSHTELVFPYVVHELVPTADQCPTEELKDFVHVNRADSPPKDGQGRTILLDSEENSYLLVDDEQFVVKAFRLFHRIPSFGFSVMEKKRPGKLNAQKLKDLGVPPGPAYGKLKNGISVVLENGVTISPQDVLKKPIVGRKICILGDCSGVVGDGGVKLCFEADLLIHEATLDDAQMDKAKEHGHSTPQMAAAFAKLCQAKRLVLTHFSQRYKPVALAREGETDGIVELKKQAESVLDLQEVTLAEDFMVIGIPIKK</sequence>
<keyword evidence="4" id="KW-0540">Nuclease</keyword>
<keyword evidence="8" id="KW-0862">Zinc</keyword>
<keyword evidence="5" id="KW-0479">Metal-binding</keyword>
<reference evidence="11" key="1">
    <citation type="submission" date="2025-08" db="UniProtKB">
        <authorList>
            <consortium name="RefSeq"/>
        </authorList>
    </citation>
    <scope>IDENTIFICATION</scope>
    <source>
        <tissue evidence="11">Blood</tissue>
    </source>
</reference>
<dbReference type="PANTHER" id="PTHR46018:SF2">
    <property type="entry name" value="ZINC PHOSPHODIESTERASE ELAC PROTEIN 1"/>
    <property type="match status" value="1"/>
</dbReference>
<keyword evidence="6" id="KW-0255">Endonuclease</keyword>
<keyword evidence="10" id="KW-1185">Reference proteome</keyword>
<dbReference type="NCBIfam" id="NF000801">
    <property type="entry name" value="PRK00055.1-3"/>
    <property type="match status" value="1"/>
</dbReference>
<gene>
    <name evidence="11" type="primary">ELAC1</name>
</gene>
<evidence type="ECO:0000313" key="10">
    <source>
        <dbReference type="Proteomes" id="UP001652662"/>
    </source>
</evidence>
<dbReference type="Proteomes" id="UP001652662">
    <property type="component" value="Chromosome 7"/>
</dbReference>
<comment type="subunit">
    <text evidence="2">Homodimer.</text>
</comment>
<dbReference type="CDD" id="cd07717">
    <property type="entry name" value="RNaseZ_ZiPD-like_MBL-fold"/>
    <property type="match status" value="1"/>
</dbReference>
<name>A0ABM4Q2Q4_EQUPR</name>
<protein>
    <submittedName>
        <fullName evidence="11">Zinc phosphodiesterase ELAC protein 1</fullName>
    </submittedName>
</protein>
<evidence type="ECO:0000256" key="9">
    <source>
        <dbReference type="SAM" id="MobiDB-lite"/>
    </source>
</evidence>
<evidence type="ECO:0000256" key="8">
    <source>
        <dbReference type="ARBA" id="ARBA00022833"/>
    </source>
</evidence>
<dbReference type="Pfam" id="PF23023">
    <property type="entry name" value="Anti-Pycsar_Apyc1"/>
    <property type="match status" value="1"/>
</dbReference>
<evidence type="ECO:0000313" key="11">
    <source>
        <dbReference type="RefSeq" id="XP_070483704.1"/>
    </source>
</evidence>
<keyword evidence="3" id="KW-0819">tRNA processing</keyword>
<feature type="region of interest" description="Disordered" evidence="9">
    <location>
        <begin position="83"/>
        <end position="136"/>
    </location>
</feature>
<dbReference type="Gene3D" id="3.60.15.10">
    <property type="entry name" value="Ribonuclease Z/Hydroxyacylglutathione hydrolase-like"/>
    <property type="match status" value="1"/>
</dbReference>
<dbReference type="HAMAP" id="MF_01818">
    <property type="entry name" value="RNase_Z_BN"/>
    <property type="match status" value="1"/>
</dbReference>
<evidence type="ECO:0000256" key="4">
    <source>
        <dbReference type="ARBA" id="ARBA00022722"/>
    </source>
</evidence>
<dbReference type="GeneID" id="103553982"/>
<keyword evidence="7" id="KW-0378">Hydrolase</keyword>
<dbReference type="InterPro" id="IPR013471">
    <property type="entry name" value="RNase_Z/BN"/>
</dbReference>
<dbReference type="PANTHER" id="PTHR46018">
    <property type="entry name" value="ZINC PHOSPHODIESTERASE ELAC PROTEIN 1"/>
    <property type="match status" value="1"/>
</dbReference>
<evidence type="ECO:0000256" key="6">
    <source>
        <dbReference type="ARBA" id="ARBA00022759"/>
    </source>
</evidence>